<feature type="compositionally biased region" description="Polar residues" evidence="1">
    <location>
        <begin position="1"/>
        <end position="10"/>
    </location>
</feature>
<evidence type="ECO:0000313" key="3">
    <source>
        <dbReference type="Proteomes" id="UP001187192"/>
    </source>
</evidence>
<accession>A0AA88DV08</accession>
<dbReference type="EMBL" id="BTGU01000128">
    <property type="protein sequence ID" value="GMN62355.1"/>
    <property type="molecule type" value="Genomic_DNA"/>
</dbReference>
<gene>
    <name evidence="2" type="ORF">TIFTF001_031443</name>
</gene>
<sequence length="83" mass="9588">MGNIQGSRSSIHVPDHVLIHSQNYNHPTQGQYIYPQPNREHPEAPPQKNNPSNIIDCNEAAKRYGWGCHFRTRRLSKEVSRLN</sequence>
<protein>
    <submittedName>
        <fullName evidence="2">Uncharacterized protein</fullName>
    </submittedName>
</protein>
<name>A0AA88DV08_FICCA</name>
<proteinExistence type="predicted"/>
<comment type="caution">
    <text evidence="2">The sequence shown here is derived from an EMBL/GenBank/DDBJ whole genome shotgun (WGS) entry which is preliminary data.</text>
</comment>
<evidence type="ECO:0000313" key="2">
    <source>
        <dbReference type="EMBL" id="GMN62355.1"/>
    </source>
</evidence>
<feature type="region of interest" description="Disordered" evidence="1">
    <location>
        <begin position="1"/>
        <end position="54"/>
    </location>
</feature>
<dbReference type="Proteomes" id="UP001187192">
    <property type="component" value="Unassembled WGS sequence"/>
</dbReference>
<feature type="compositionally biased region" description="Polar residues" evidence="1">
    <location>
        <begin position="20"/>
        <end position="31"/>
    </location>
</feature>
<keyword evidence="3" id="KW-1185">Reference proteome</keyword>
<evidence type="ECO:0000256" key="1">
    <source>
        <dbReference type="SAM" id="MobiDB-lite"/>
    </source>
</evidence>
<dbReference type="AlphaFoldDB" id="A0AA88DV08"/>
<reference evidence="2" key="1">
    <citation type="submission" date="2023-07" db="EMBL/GenBank/DDBJ databases">
        <title>draft genome sequence of fig (Ficus carica).</title>
        <authorList>
            <person name="Takahashi T."/>
            <person name="Nishimura K."/>
        </authorList>
    </citation>
    <scope>NUCLEOTIDE SEQUENCE</scope>
</reference>
<organism evidence="2 3">
    <name type="scientific">Ficus carica</name>
    <name type="common">Common fig</name>
    <dbReference type="NCBI Taxonomy" id="3494"/>
    <lineage>
        <taxon>Eukaryota</taxon>
        <taxon>Viridiplantae</taxon>
        <taxon>Streptophyta</taxon>
        <taxon>Embryophyta</taxon>
        <taxon>Tracheophyta</taxon>
        <taxon>Spermatophyta</taxon>
        <taxon>Magnoliopsida</taxon>
        <taxon>eudicotyledons</taxon>
        <taxon>Gunneridae</taxon>
        <taxon>Pentapetalae</taxon>
        <taxon>rosids</taxon>
        <taxon>fabids</taxon>
        <taxon>Rosales</taxon>
        <taxon>Moraceae</taxon>
        <taxon>Ficeae</taxon>
        <taxon>Ficus</taxon>
    </lineage>
</organism>